<feature type="transmembrane region" description="Helical" evidence="1">
    <location>
        <begin position="152"/>
        <end position="170"/>
    </location>
</feature>
<accession>A0A521FZM1</accession>
<protein>
    <recommendedName>
        <fullName evidence="4">Peptidase family M48</fullName>
    </recommendedName>
</protein>
<gene>
    <name evidence="2" type="ORF">CDV28_13527</name>
</gene>
<keyword evidence="1" id="KW-1133">Transmembrane helix</keyword>
<proteinExistence type="predicted"/>
<reference evidence="2" key="1">
    <citation type="submission" date="2017-07" db="EMBL/GenBank/DDBJ databases">
        <title>The cable genome - Insights into the physiology and evolution of filamentous bacteria capable of sulfide oxidation via long distance electron transfer.</title>
        <authorList>
            <person name="Thorup C."/>
            <person name="Bjerg J.T."/>
            <person name="Schreiber L."/>
            <person name="Nielsen L.P."/>
            <person name="Kjeldsen K.U."/>
            <person name="Boesen T."/>
            <person name="Boggild A."/>
            <person name="Meysman F."/>
            <person name="Geelhoed J."/>
            <person name="Schramm A."/>
        </authorList>
    </citation>
    <scope>NUCLEOTIDE SEQUENCE [LARGE SCALE GENOMIC DNA]</scope>
    <source>
        <strain evidence="2">GS</strain>
    </source>
</reference>
<keyword evidence="1" id="KW-0472">Membrane</keyword>
<feature type="transmembrane region" description="Helical" evidence="1">
    <location>
        <begin position="6"/>
        <end position="26"/>
    </location>
</feature>
<feature type="transmembrane region" description="Helical" evidence="1">
    <location>
        <begin position="116"/>
        <end position="140"/>
    </location>
</feature>
<dbReference type="AlphaFoldDB" id="A0A521FZM1"/>
<evidence type="ECO:0000256" key="1">
    <source>
        <dbReference type="SAM" id="Phobius"/>
    </source>
</evidence>
<name>A0A521FZM1_9BACT</name>
<dbReference type="Proteomes" id="UP000316238">
    <property type="component" value="Unassembled WGS sequence"/>
</dbReference>
<comment type="caution">
    <text evidence="2">The sequence shown here is derived from an EMBL/GenBank/DDBJ whole genome shotgun (WGS) entry which is preliminary data.</text>
</comment>
<dbReference type="EMBL" id="NQJD01000035">
    <property type="protein sequence ID" value="TAA74218.1"/>
    <property type="molecule type" value="Genomic_DNA"/>
</dbReference>
<keyword evidence="1" id="KW-0812">Transmembrane</keyword>
<evidence type="ECO:0000313" key="2">
    <source>
        <dbReference type="EMBL" id="TAA74218.1"/>
    </source>
</evidence>
<sequence length="238" mass="27795">MLSEEMQFILYTFAANCIPIAIYIVARFLMAPKPKQLDPDVKNEYFIKIASEISRYEYFSSLRVFYHDAATFLCRRGVFIGAPDIVKFFHEKDLFYFILHHELCHYRILDRNIGRLLILNNDILSIIFSISIGFPIGILVGELNCKYEEINVAWRFFSKISICYAVFLFFRKKLDTDRIVKECICDMYSKSVLGCNPMAYNNASSELSQRKSFLLGDYFVLAKSYCSNSVLNYSILFF</sequence>
<evidence type="ECO:0008006" key="4">
    <source>
        <dbReference type="Google" id="ProtNLM"/>
    </source>
</evidence>
<keyword evidence="3" id="KW-1185">Reference proteome</keyword>
<organism evidence="2 3">
    <name type="scientific">Candidatus Electronema aureum</name>
    <dbReference type="NCBI Taxonomy" id="2005002"/>
    <lineage>
        <taxon>Bacteria</taxon>
        <taxon>Pseudomonadati</taxon>
        <taxon>Thermodesulfobacteriota</taxon>
        <taxon>Desulfobulbia</taxon>
        <taxon>Desulfobulbales</taxon>
        <taxon>Desulfobulbaceae</taxon>
        <taxon>Candidatus Electronema</taxon>
    </lineage>
</organism>
<evidence type="ECO:0000313" key="3">
    <source>
        <dbReference type="Proteomes" id="UP000316238"/>
    </source>
</evidence>